<dbReference type="InterPro" id="IPR027417">
    <property type="entry name" value="P-loop_NTPase"/>
</dbReference>
<evidence type="ECO:0000256" key="3">
    <source>
        <dbReference type="PROSITE-ProRule" id="PRU00289"/>
    </source>
</evidence>
<evidence type="ECO:0000256" key="2">
    <source>
        <dbReference type="ARBA" id="ARBA00022840"/>
    </source>
</evidence>
<dbReference type="PROSITE" id="PS50901">
    <property type="entry name" value="FTSK"/>
    <property type="match status" value="1"/>
</dbReference>
<proteinExistence type="predicted"/>
<accession>A0A916WXH9</accession>
<dbReference type="GO" id="GO:0003677">
    <property type="term" value="F:DNA binding"/>
    <property type="evidence" value="ECO:0007669"/>
    <property type="project" value="InterPro"/>
</dbReference>
<dbReference type="GO" id="GO:0005524">
    <property type="term" value="F:ATP binding"/>
    <property type="evidence" value="ECO:0007669"/>
    <property type="project" value="UniProtKB-UniRule"/>
</dbReference>
<dbReference type="Gene3D" id="3.40.50.300">
    <property type="entry name" value="P-loop containing nucleotide triphosphate hydrolases"/>
    <property type="match status" value="1"/>
</dbReference>
<dbReference type="EMBL" id="BMGC01000028">
    <property type="protein sequence ID" value="GGB41580.1"/>
    <property type="molecule type" value="Genomic_DNA"/>
</dbReference>
<dbReference type="PANTHER" id="PTHR22683:SF41">
    <property type="entry name" value="DNA TRANSLOCASE FTSK"/>
    <property type="match status" value="1"/>
</dbReference>
<dbReference type="SUPFAM" id="SSF52540">
    <property type="entry name" value="P-loop containing nucleoside triphosphate hydrolases"/>
    <property type="match status" value="1"/>
</dbReference>
<organism evidence="5 6">
    <name type="scientific">Gordonia jinhuaensis</name>
    <dbReference type="NCBI Taxonomy" id="1517702"/>
    <lineage>
        <taxon>Bacteria</taxon>
        <taxon>Bacillati</taxon>
        <taxon>Actinomycetota</taxon>
        <taxon>Actinomycetes</taxon>
        <taxon>Mycobacteriales</taxon>
        <taxon>Gordoniaceae</taxon>
        <taxon>Gordonia</taxon>
    </lineage>
</organism>
<evidence type="ECO:0000313" key="6">
    <source>
        <dbReference type="Proteomes" id="UP000621454"/>
    </source>
</evidence>
<dbReference type="InterPro" id="IPR050206">
    <property type="entry name" value="FtsK/SpoIIIE/SftA"/>
</dbReference>
<gene>
    <name evidence="5" type="ORF">GCM10011489_31450</name>
</gene>
<reference evidence="5" key="2">
    <citation type="submission" date="2020-09" db="EMBL/GenBank/DDBJ databases">
        <authorList>
            <person name="Sun Q."/>
            <person name="Zhou Y."/>
        </authorList>
    </citation>
    <scope>NUCLEOTIDE SEQUENCE</scope>
    <source>
        <strain evidence="5">CGMCC 1.12827</strain>
    </source>
</reference>
<dbReference type="Proteomes" id="UP000621454">
    <property type="component" value="Unassembled WGS sequence"/>
</dbReference>
<dbReference type="InterPro" id="IPR002543">
    <property type="entry name" value="FtsK_dom"/>
</dbReference>
<comment type="caution">
    <text evidence="5">The sequence shown here is derived from an EMBL/GenBank/DDBJ whole genome shotgun (WGS) entry which is preliminary data.</text>
</comment>
<feature type="binding site" evidence="3">
    <location>
        <begin position="273"/>
        <end position="280"/>
    </location>
    <ligand>
        <name>ATP</name>
        <dbReference type="ChEBI" id="CHEBI:30616"/>
    </ligand>
</feature>
<protein>
    <recommendedName>
        <fullName evidence="4">FtsK domain-containing protein</fullName>
    </recommendedName>
</protein>
<reference evidence="5" key="1">
    <citation type="journal article" date="2014" name="Int. J. Syst. Evol. Microbiol.">
        <title>Complete genome sequence of Corynebacterium casei LMG S-19264T (=DSM 44701T), isolated from a smear-ripened cheese.</title>
        <authorList>
            <consortium name="US DOE Joint Genome Institute (JGI-PGF)"/>
            <person name="Walter F."/>
            <person name="Albersmeier A."/>
            <person name="Kalinowski J."/>
            <person name="Ruckert C."/>
        </authorList>
    </citation>
    <scope>NUCLEOTIDE SEQUENCE</scope>
    <source>
        <strain evidence="5">CGMCC 1.12827</strain>
    </source>
</reference>
<feature type="domain" description="FtsK" evidence="4">
    <location>
        <begin position="257"/>
        <end position="440"/>
    </location>
</feature>
<dbReference type="AlphaFoldDB" id="A0A916WXH9"/>
<keyword evidence="1 3" id="KW-0547">Nucleotide-binding</keyword>
<dbReference type="PANTHER" id="PTHR22683">
    <property type="entry name" value="SPORULATION PROTEIN RELATED"/>
    <property type="match status" value="1"/>
</dbReference>
<evidence type="ECO:0000313" key="5">
    <source>
        <dbReference type="EMBL" id="GGB41580.1"/>
    </source>
</evidence>
<dbReference type="Pfam" id="PF01580">
    <property type="entry name" value="FtsK_SpoIIIE"/>
    <property type="match status" value="1"/>
</dbReference>
<evidence type="ECO:0000259" key="4">
    <source>
        <dbReference type="PROSITE" id="PS50901"/>
    </source>
</evidence>
<sequence>MSYLDNLARSIRMGKPTKVDKRADVRQWAAQEKRAARRTAVLAWCRAHPYATVAAALLLTWLLTSRVTMLLLAFVVAGVGVWRRRERNHAEDSRRQQQVETLGGEANYILAQSIWYSWAHVAVDCKLARRRTNVDGIGVAAAVSASLDPHARVREQAYGNWADWEVPQLRQITRHPLGLAVSVQLLRGQTEADFVRTANAIAASWKVDEVRVELAEPGVAQLLAVLLDPLAAGAELSMGAVPAGDLEGVRIGRREDGTDLIFPLDQVSSVVGGVPKAGKSVILNMVLAGAAFNPCIQVIGIDCKRMVEFHDWAPRLSASAGDQESALEVLERLDQLGISRLDSLRGSGFKSVSRRGYTDEEPLIVVVIDECAELFDPSVDRKQAGALVSLVSRGVRLFRAAGIVYVLATQKPTADVLPSIIRDNCSNRVAGQCTTREQEAAILGPMPDEGCAVSAVTMPRRPGMVVVSDDAGRRMYGRSDFISEEVAAAIAQASAVYRLPFFEMAETAVANDLRQPSTVISGGDK</sequence>
<dbReference type="RefSeq" id="WP_188587526.1">
    <property type="nucleotide sequence ID" value="NZ_BMGC01000028.1"/>
</dbReference>
<keyword evidence="2 3" id="KW-0067">ATP-binding</keyword>
<keyword evidence="6" id="KW-1185">Reference proteome</keyword>
<evidence type="ECO:0000256" key="1">
    <source>
        <dbReference type="ARBA" id="ARBA00022741"/>
    </source>
</evidence>
<name>A0A916WXH9_9ACTN</name>